<evidence type="ECO:0000256" key="2">
    <source>
        <dbReference type="ARBA" id="ARBA00007131"/>
    </source>
</evidence>
<dbReference type="Proteomes" id="UP000709959">
    <property type="component" value="Unassembled WGS sequence"/>
</dbReference>
<dbReference type="GO" id="GO:0016740">
    <property type="term" value="F:transferase activity"/>
    <property type="evidence" value="ECO:0007669"/>
    <property type="project" value="UniProtKB-KW"/>
</dbReference>
<evidence type="ECO:0000259" key="6">
    <source>
        <dbReference type="Pfam" id="PF00456"/>
    </source>
</evidence>
<comment type="similarity">
    <text evidence="2">Belongs to the transketolase family.</text>
</comment>
<comment type="cofactor">
    <cofactor evidence="1">
        <name>thiamine diphosphate</name>
        <dbReference type="ChEBI" id="CHEBI:58937"/>
    </cofactor>
</comment>
<keyword evidence="3" id="KW-0808">Transferase</keyword>
<reference evidence="7 8" key="1">
    <citation type="submission" date="2020-10" db="EMBL/GenBank/DDBJ databases">
        <title>Connecting structure to function with the recovery of over 1000 high-quality activated sludge metagenome-assembled genomes encoding full-length rRNA genes using long-read sequencing.</title>
        <authorList>
            <person name="Singleton C.M."/>
            <person name="Petriglieri F."/>
            <person name="Kristensen J.M."/>
            <person name="Kirkegaard R.H."/>
            <person name="Michaelsen T.Y."/>
            <person name="Andersen M.H."/>
            <person name="Karst S.M."/>
            <person name="Dueholm M.S."/>
            <person name="Nielsen P.H."/>
            <person name="Albertsen M."/>
        </authorList>
    </citation>
    <scope>NUCLEOTIDE SEQUENCE [LARGE SCALE GENOMIC DNA]</scope>
    <source>
        <strain evidence="7">OdNE_18-Q3-R46-58_MAXAC.008</strain>
    </source>
</reference>
<keyword evidence="5" id="KW-0786">Thiamine pyrophosphate</keyword>
<dbReference type="PROSITE" id="PS00801">
    <property type="entry name" value="TRANSKETOLASE_1"/>
    <property type="match status" value="1"/>
</dbReference>
<sequence>MPQLKLESVAEMAAKAKAVRRDVLLQVYKAQSGHPGGSLSWTDIGVALYYHEMTVFPEDPTNPARDRFVLSKGHACPAQYAILADQGFFPKAWLETFRQYPTKLQGHAENHYTPGVEVTTGSLGQGLPQAVGIAIGLKVQLSASRVYCVVGDGESQEGVIWEAAMAAPHHKLDNLCVFHDLNGLQIDGDVKKVMNINPVPDKWRAFGWAVKEIDGHDFTQILEALAWARTIQGQPAMICARTVKGKGVSFMENNAGWHGVAPKTDEYEKALAELAD</sequence>
<dbReference type="Gene3D" id="3.40.50.970">
    <property type="match status" value="1"/>
</dbReference>
<proteinExistence type="inferred from homology"/>
<comment type="caution">
    <text evidence="7">The sequence shown here is derived from an EMBL/GenBank/DDBJ whole genome shotgun (WGS) entry which is preliminary data.</text>
</comment>
<organism evidence="7 8">
    <name type="scientific">Candidatus Geothrix odensensis</name>
    <dbReference type="NCBI Taxonomy" id="2954440"/>
    <lineage>
        <taxon>Bacteria</taxon>
        <taxon>Pseudomonadati</taxon>
        <taxon>Acidobacteriota</taxon>
        <taxon>Holophagae</taxon>
        <taxon>Holophagales</taxon>
        <taxon>Holophagaceae</taxon>
        <taxon>Geothrix</taxon>
    </lineage>
</organism>
<dbReference type="Pfam" id="PF00456">
    <property type="entry name" value="Transketolase_N"/>
    <property type="match status" value="1"/>
</dbReference>
<gene>
    <name evidence="7" type="ORF">IPN91_08075</name>
</gene>
<dbReference type="AlphaFoldDB" id="A0A936F2G0"/>
<evidence type="ECO:0000313" key="7">
    <source>
        <dbReference type="EMBL" id="MBK8572595.1"/>
    </source>
</evidence>
<dbReference type="InterPro" id="IPR049557">
    <property type="entry name" value="Transketolase_CS"/>
</dbReference>
<protein>
    <submittedName>
        <fullName evidence="7">Transketolase</fullName>
    </submittedName>
</protein>
<keyword evidence="4" id="KW-0479">Metal-binding</keyword>
<dbReference type="EMBL" id="JADKCH010000005">
    <property type="protein sequence ID" value="MBK8572595.1"/>
    <property type="molecule type" value="Genomic_DNA"/>
</dbReference>
<feature type="domain" description="Transketolase N-terminal" evidence="6">
    <location>
        <begin position="16"/>
        <end position="269"/>
    </location>
</feature>
<dbReference type="PANTHER" id="PTHR47514:SF1">
    <property type="entry name" value="TRANSKETOLASE N-TERMINAL SECTION-RELATED"/>
    <property type="match status" value="1"/>
</dbReference>
<dbReference type="PANTHER" id="PTHR47514">
    <property type="entry name" value="TRANSKETOLASE N-TERMINAL SECTION-RELATED"/>
    <property type="match status" value="1"/>
</dbReference>
<evidence type="ECO:0000313" key="8">
    <source>
        <dbReference type="Proteomes" id="UP000709959"/>
    </source>
</evidence>
<dbReference type="InterPro" id="IPR029061">
    <property type="entry name" value="THDP-binding"/>
</dbReference>
<accession>A0A936F2G0</accession>
<name>A0A936F2G0_9BACT</name>
<evidence type="ECO:0000256" key="1">
    <source>
        <dbReference type="ARBA" id="ARBA00001964"/>
    </source>
</evidence>
<evidence type="ECO:0000256" key="3">
    <source>
        <dbReference type="ARBA" id="ARBA00022679"/>
    </source>
</evidence>
<evidence type="ECO:0000256" key="5">
    <source>
        <dbReference type="ARBA" id="ARBA00023052"/>
    </source>
</evidence>
<dbReference type="InterPro" id="IPR005474">
    <property type="entry name" value="Transketolase_N"/>
</dbReference>
<dbReference type="SUPFAM" id="SSF52518">
    <property type="entry name" value="Thiamin diphosphate-binding fold (THDP-binding)"/>
    <property type="match status" value="1"/>
</dbReference>
<evidence type="ECO:0000256" key="4">
    <source>
        <dbReference type="ARBA" id="ARBA00022723"/>
    </source>
</evidence>
<dbReference type="GO" id="GO:0046872">
    <property type="term" value="F:metal ion binding"/>
    <property type="evidence" value="ECO:0007669"/>
    <property type="project" value="UniProtKB-KW"/>
</dbReference>
<dbReference type="CDD" id="cd02012">
    <property type="entry name" value="TPP_TK"/>
    <property type="match status" value="1"/>
</dbReference>